<evidence type="ECO:0000259" key="3">
    <source>
        <dbReference type="Pfam" id="PF22725"/>
    </source>
</evidence>
<dbReference type="GO" id="GO:0000166">
    <property type="term" value="F:nucleotide binding"/>
    <property type="evidence" value="ECO:0007669"/>
    <property type="project" value="InterPro"/>
</dbReference>
<dbReference type="Proteomes" id="UP000092598">
    <property type="component" value="Chromosome"/>
</dbReference>
<dbReference type="SUPFAM" id="SSF51735">
    <property type="entry name" value="NAD(P)-binding Rossmann-fold domains"/>
    <property type="match status" value="1"/>
</dbReference>
<gene>
    <name evidence="4" type="ORF">SLINC_7992</name>
</gene>
<dbReference type="STRING" id="1915.SLINC_7992"/>
<proteinExistence type="predicted"/>
<reference evidence="4 5" key="1">
    <citation type="submission" date="2016-07" db="EMBL/GenBank/DDBJ databases">
        <title>Enhancement of antibiotic productionsby engineered nitrateutilization in actinobacteria.</title>
        <authorList>
            <person name="Meng S.C."/>
        </authorList>
    </citation>
    <scope>NUCLEOTIDE SEQUENCE [LARGE SCALE GENOMIC DNA]</scope>
    <source>
        <strain evidence="4 5">NRRL 2936</strain>
    </source>
</reference>
<organism evidence="4 5">
    <name type="scientific">Streptomyces lincolnensis</name>
    <dbReference type="NCBI Taxonomy" id="1915"/>
    <lineage>
        <taxon>Bacteria</taxon>
        <taxon>Bacillati</taxon>
        <taxon>Actinomycetota</taxon>
        <taxon>Actinomycetes</taxon>
        <taxon>Kitasatosporales</taxon>
        <taxon>Streptomycetaceae</taxon>
        <taxon>Streptomyces</taxon>
    </lineage>
</organism>
<dbReference type="InterPro" id="IPR055170">
    <property type="entry name" value="GFO_IDH_MocA-like_dom"/>
</dbReference>
<dbReference type="Pfam" id="PF22725">
    <property type="entry name" value="GFO_IDH_MocA_C3"/>
    <property type="match status" value="1"/>
</dbReference>
<dbReference type="Gene3D" id="3.30.360.10">
    <property type="entry name" value="Dihydrodipicolinate Reductase, domain 2"/>
    <property type="match status" value="1"/>
</dbReference>
<dbReference type="PANTHER" id="PTHR43818:SF11">
    <property type="entry name" value="BCDNA.GH03377"/>
    <property type="match status" value="1"/>
</dbReference>
<dbReference type="InterPro" id="IPR000683">
    <property type="entry name" value="Gfo/Idh/MocA-like_OxRdtase_N"/>
</dbReference>
<sequence>MTTSAQPLSVAVIGAGMAGRSHAAGYRNVNTVFGAGLPPVRLAAIADANVGLGEDAARRYGYERALPSWEAVVEDPTIDAVSIVVGNDLHRPIAEALIAAGKHVLCEKPLAGSLEDARAMAELERDAEVVTAVGYTFRRSPGIAAIREHVQRGDLGVPTLFSGRYWCDYATDPNGPLSWRFRGGAGSGALGDIGSHIIDAAEYVAGPIASVSGAVLSTQIPKRPLPLGAVVGHNAAPVSDEFGEVENEDTASFTARFASGPVGTFSVTRTGFGLPNGLAFDVLGVGGRAAFDQHRPAEYLFDDAQPDARTRGARQVIVGPRLPYFGGGVPMEAPGVGASNADNFTYQARAFLDQVAGVAEPLPACATFADALRTMEIIRAVVTSSRSGGAAVDIPPAA</sequence>
<dbReference type="GO" id="GO:0016491">
    <property type="term" value="F:oxidoreductase activity"/>
    <property type="evidence" value="ECO:0007669"/>
    <property type="project" value="UniProtKB-KW"/>
</dbReference>
<name>A0A1B1MNP1_STRLN</name>
<dbReference type="PATRIC" id="fig|1915.4.peg.8802"/>
<dbReference type="EMBL" id="CP016438">
    <property type="protein sequence ID" value="ANS70216.1"/>
    <property type="molecule type" value="Genomic_DNA"/>
</dbReference>
<dbReference type="RefSeq" id="WP_067443707.1">
    <property type="nucleotide sequence ID" value="NZ_CP016438.1"/>
</dbReference>
<keyword evidence="1" id="KW-0560">Oxidoreductase</keyword>
<dbReference type="InterPro" id="IPR036291">
    <property type="entry name" value="NAD(P)-bd_dom_sf"/>
</dbReference>
<dbReference type="InterPro" id="IPR050463">
    <property type="entry name" value="Gfo/Idh/MocA_oxidrdct_glycsds"/>
</dbReference>
<feature type="domain" description="Gfo/Idh/MocA-like oxidoreductase N-terminal" evidence="2">
    <location>
        <begin position="9"/>
        <end position="135"/>
    </location>
</feature>
<accession>A0A1B1MNP1</accession>
<dbReference type="KEGG" id="sls:SLINC_7992"/>
<dbReference type="Gene3D" id="3.40.50.720">
    <property type="entry name" value="NAD(P)-binding Rossmann-like Domain"/>
    <property type="match status" value="1"/>
</dbReference>
<dbReference type="AlphaFoldDB" id="A0A1B1MNP1"/>
<feature type="domain" description="GFO/IDH/MocA-like oxidoreductase" evidence="3">
    <location>
        <begin position="144"/>
        <end position="284"/>
    </location>
</feature>
<dbReference type="Pfam" id="PF01408">
    <property type="entry name" value="GFO_IDH_MocA"/>
    <property type="match status" value="1"/>
</dbReference>
<evidence type="ECO:0000259" key="2">
    <source>
        <dbReference type="Pfam" id="PF01408"/>
    </source>
</evidence>
<evidence type="ECO:0000313" key="4">
    <source>
        <dbReference type="EMBL" id="ANS70216.1"/>
    </source>
</evidence>
<evidence type="ECO:0000313" key="5">
    <source>
        <dbReference type="Proteomes" id="UP000092598"/>
    </source>
</evidence>
<keyword evidence="5" id="KW-1185">Reference proteome</keyword>
<protein>
    <submittedName>
        <fullName evidence="4">Dehydrogenase, putative myo-inositol 2-dehydrogenase</fullName>
    </submittedName>
</protein>
<dbReference type="PANTHER" id="PTHR43818">
    <property type="entry name" value="BCDNA.GH03377"/>
    <property type="match status" value="1"/>
</dbReference>
<dbReference type="SUPFAM" id="SSF55347">
    <property type="entry name" value="Glyceraldehyde-3-phosphate dehydrogenase-like, C-terminal domain"/>
    <property type="match status" value="1"/>
</dbReference>
<evidence type="ECO:0000256" key="1">
    <source>
        <dbReference type="ARBA" id="ARBA00023002"/>
    </source>
</evidence>